<evidence type="ECO:0000313" key="3">
    <source>
        <dbReference type="Proteomes" id="UP000800200"/>
    </source>
</evidence>
<evidence type="ECO:0008006" key="4">
    <source>
        <dbReference type="Google" id="ProtNLM"/>
    </source>
</evidence>
<feature type="compositionally biased region" description="Polar residues" evidence="1">
    <location>
        <begin position="363"/>
        <end position="377"/>
    </location>
</feature>
<feature type="compositionally biased region" description="Gly residues" evidence="1">
    <location>
        <begin position="321"/>
        <end position="336"/>
    </location>
</feature>
<feature type="compositionally biased region" description="Gly residues" evidence="1">
    <location>
        <begin position="397"/>
        <end position="407"/>
    </location>
</feature>
<feature type="region of interest" description="Disordered" evidence="1">
    <location>
        <begin position="1"/>
        <end position="27"/>
    </location>
</feature>
<feature type="region of interest" description="Disordered" evidence="1">
    <location>
        <begin position="124"/>
        <end position="165"/>
    </location>
</feature>
<feature type="region of interest" description="Disordered" evidence="1">
    <location>
        <begin position="234"/>
        <end position="414"/>
    </location>
</feature>
<feature type="compositionally biased region" description="Low complexity" evidence="1">
    <location>
        <begin position="131"/>
        <end position="165"/>
    </location>
</feature>
<protein>
    <recommendedName>
        <fullName evidence="4">Myb-like domain-containing protein</fullName>
    </recommendedName>
</protein>
<evidence type="ECO:0000256" key="1">
    <source>
        <dbReference type="SAM" id="MobiDB-lite"/>
    </source>
</evidence>
<dbReference type="EMBL" id="ML994648">
    <property type="protein sequence ID" value="KAF2182402.1"/>
    <property type="molecule type" value="Genomic_DNA"/>
</dbReference>
<reference evidence="2" key="1">
    <citation type="journal article" date="2020" name="Stud. Mycol.">
        <title>101 Dothideomycetes genomes: a test case for predicting lifestyles and emergence of pathogens.</title>
        <authorList>
            <person name="Haridas S."/>
            <person name="Albert R."/>
            <person name="Binder M."/>
            <person name="Bloem J."/>
            <person name="Labutti K."/>
            <person name="Salamov A."/>
            <person name="Andreopoulos B."/>
            <person name="Baker S."/>
            <person name="Barry K."/>
            <person name="Bills G."/>
            <person name="Bluhm B."/>
            <person name="Cannon C."/>
            <person name="Castanera R."/>
            <person name="Culley D."/>
            <person name="Daum C."/>
            <person name="Ezra D."/>
            <person name="Gonzalez J."/>
            <person name="Henrissat B."/>
            <person name="Kuo A."/>
            <person name="Liang C."/>
            <person name="Lipzen A."/>
            <person name="Lutzoni F."/>
            <person name="Magnuson J."/>
            <person name="Mondo S."/>
            <person name="Nolan M."/>
            <person name="Ohm R."/>
            <person name="Pangilinan J."/>
            <person name="Park H.-J."/>
            <person name="Ramirez L."/>
            <person name="Alfaro M."/>
            <person name="Sun H."/>
            <person name="Tritt A."/>
            <person name="Yoshinaga Y."/>
            <person name="Zwiers L.-H."/>
            <person name="Turgeon B."/>
            <person name="Goodwin S."/>
            <person name="Spatafora J."/>
            <person name="Crous P."/>
            <person name="Grigoriev I."/>
        </authorList>
    </citation>
    <scope>NUCLEOTIDE SEQUENCE</scope>
    <source>
        <strain evidence="2">CBS 207.26</strain>
    </source>
</reference>
<keyword evidence="3" id="KW-1185">Reference proteome</keyword>
<sequence>MSQKNNPSPPKITPTKEDIGVPSDGTSLVSSSCPLKAQRLRHVAAVETGTLDIDKHPRRTWIISLLTHSHFLRNPSGLSIGLTSLTQFTGPGLVEWMASDGRKGVLSKKVTALTAENLAKLPSEPIAANHTPAPIIPDAATPAAEPAAEAPAKAPAEPAAVAEAEQTPATEFPLGFDALAEAAPADNADNGNDSGFTAEQDAELIRMKTENATWAEITEALGKDKSTLQQRFKEIKPADFKANPQGGGRNKAGRRSRGKKEKDEGETWGSGGDQKKDGGGDAAAGYSGRNNTLGDNNAVEDNNAGGNSTWGGDAAGDTAGDVGGGWGDTAAGGGNTRGANNDACGANDWASNHNPGNGANGSARASKNGSKANGSARESQNGAGGNGNESGRANGNGSNGNGSGGSNQGLESLVQLSPDETFSLEDLKCIARILKEDGAMLWERVSYRFQDKNPGRRIHPDVFEKKVTGTVAKKGRSF</sequence>
<organism evidence="2 3">
    <name type="scientific">Zopfia rhizophila CBS 207.26</name>
    <dbReference type="NCBI Taxonomy" id="1314779"/>
    <lineage>
        <taxon>Eukaryota</taxon>
        <taxon>Fungi</taxon>
        <taxon>Dikarya</taxon>
        <taxon>Ascomycota</taxon>
        <taxon>Pezizomycotina</taxon>
        <taxon>Dothideomycetes</taxon>
        <taxon>Dothideomycetes incertae sedis</taxon>
        <taxon>Zopfiaceae</taxon>
        <taxon>Zopfia</taxon>
    </lineage>
</organism>
<dbReference type="OrthoDB" id="5427780at2759"/>
<dbReference type="Proteomes" id="UP000800200">
    <property type="component" value="Unassembled WGS sequence"/>
</dbReference>
<proteinExistence type="predicted"/>
<gene>
    <name evidence="2" type="ORF">K469DRAFT_752183</name>
</gene>
<evidence type="ECO:0000313" key="2">
    <source>
        <dbReference type="EMBL" id="KAF2182402.1"/>
    </source>
</evidence>
<name>A0A6A6DVM1_9PEZI</name>
<accession>A0A6A6DVM1</accession>
<feature type="compositionally biased region" description="Low complexity" evidence="1">
    <location>
        <begin position="310"/>
        <end position="320"/>
    </location>
</feature>
<dbReference type="AlphaFoldDB" id="A0A6A6DVM1"/>